<organism evidence="2 3">
    <name type="scientific">Eptatretus burgeri</name>
    <name type="common">Inshore hagfish</name>
    <dbReference type="NCBI Taxonomy" id="7764"/>
    <lineage>
        <taxon>Eukaryota</taxon>
        <taxon>Metazoa</taxon>
        <taxon>Chordata</taxon>
        <taxon>Craniata</taxon>
        <taxon>Vertebrata</taxon>
        <taxon>Cyclostomata</taxon>
        <taxon>Myxini</taxon>
        <taxon>Myxiniformes</taxon>
        <taxon>Myxinidae</taxon>
        <taxon>Eptatretinae</taxon>
        <taxon>Eptatretus</taxon>
    </lineage>
</organism>
<reference evidence="2" key="2">
    <citation type="submission" date="2025-09" db="UniProtKB">
        <authorList>
            <consortium name="Ensembl"/>
        </authorList>
    </citation>
    <scope>IDENTIFICATION</scope>
</reference>
<dbReference type="GeneTree" id="ENSGT00960000192145"/>
<accession>A0A8C4Q2W9</accession>
<keyword evidence="3" id="KW-1185">Reference proteome</keyword>
<dbReference type="Pfam" id="PF05760">
    <property type="entry name" value="IER"/>
    <property type="match status" value="2"/>
</dbReference>
<comment type="similarity">
    <text evidence="1">Belongs to the IER family.</text>
</comment>
<evidence type="ECO:0000313" key="3">
    <source>
        <dbReference type="Proteomes" id="UP000694388"/>
    </source>
</evidence>
<reference evidence="2" key="1">
    <citation type="submission" date="2025-08" db="UniProtKB">
        <authorList>
            <consortium name="Ensembl"/>
        </authorList>
    </citation>
    <scope>IDENTIFICATION</scope>
</reference>
<dbReference type="AlphaFoldDB" id="A0A8C4Q2W9"/>
<proteinExistence type="inferred from homology"/>
<sequence>VEFKEVVMDPQQVISLSLGKIHSSRVQRGGVKLHKSLLVSLVLRNARQACLHGLASSSWLCEPDPTTPDATDGDPDCAVQFDRVADDGRSVDESGPLDAGGATAFCAGSSELSDEGAFESECGGGCRCCGMDTSHVEEGVSGECETTVLDLDTNTLLTTAEAGRQEQQLQLAVKRKRAVPVERGGTLVADDEVRGDDAATRARLGDLSSSLLSTDPTCPPPNKRTRLEDLPAAPPDGANILNLISIFGAGFSGLATVCSPRPADFGAAVQTQSPPVETAQAGQLCAKLSLGDVCALGGQPVAAC</sequence>
<dbReference type="PANTHER" id="PTHR15895">
    <property type="entry name" value="IMMEDIATE EARLY RESPONSE GENE"/>
    <property type="match status" value="1"/>
</dbReference>
<protein>
    <submittedName>
        <fullName evidence="2">Uncharacterized protein</fullName>
    </submittedName>
</protein>
<dbReference type="InterPro" id="IPR008653">
    <property type="entry name" value="IER"/>
</dbReference>
<dbReference type="Ensembl" id="ENSEBUT00000009753.1">
    <property type="protein sequence ID" value="ENSEBUP00000009231.1"/>
    <property type="gene ID" value="ENSEBUG00000005955.1"/>
</dbReference>
<dbReference type="Proteomes" id="UP000694388">
    <property type="component" value="Unplaced"/>
</dbReference>
<evidence type="ECO:0000313" key="2">
    <source>
        <dbReference type="Ensembl" id="ENSEBUP00000009231.1"/>
    </source>
</evidence>
<evidence type="ECO:0000256" key="1">
    <source>
        <dbReference type="ARBA" id="ARBA00006186"/>
    </source>
</evidence>
<name>A0A8C4Q2W9_EPTBU</name>